<proteinExistence type="predicted"/>
<dbReference type="RefSeq" id="WP_122130017.1">
    <property type="nucleotide sequence ID" value="NZ_CP033230.1"/>
</dbReference>
<evidence type="ECO:0000313" key="6">
    <source>
        <dbReference type="Proteomes" id="UP000280708"/>
    </source>
</evidence>
<sequence length="178" mass="19553">MTAAASIERRAFTELRASGRRLEGYAATFGSEARIGSIVETIERGAFRASLGEDILALMDHDPARVLGRTRSGTLRLSEDTRGLSFSLDLPDTQPGRDVLELAQRNDLGGMSFGFVVPRGGDSWRGERRSLRTVMLREISVVSSFPAYPDTSLALRSRPFPAADEARRRRLIIAELSA</sequence>
<dbReference type="AlphaFoldDB" id="A0A3G2V6W4"/>
<dbReference type="EMBL" id="CP033230">
    <property type="protein sequence ID" value="AYO80259.1"/>
    <property type="molecule type" value="Genomic_DNA"/>
</dbReference>
<keyword evidence="1" id="KW-1188">Viral release from host cell</keyword>
<keyword evidence="3" id="KW-0378">Hydrolase</keyword>
<name>A0A3G2V6W4_SPHYA</name>
<reference evidence="5 6" key="1">
    <citation type="submission" date="2018-10" db="EMBL/GenBank/DDBJ databases">
        <title>Characterization and genome analysis of a novel bacterium Sphingobium yanoikuyae SJTF8 capable of degrading PAHs.</title>
        <authorList>
            <person name="Yin C."/>
            <person name="Xiong W."/>
            <person name="Liang R."/>
        </authorList>
    </citation>
    <scope>NUCLEOTIDE SEQUENCE [LARGE SCALE GENOMIC DNA]</scope>
    <source>
        <strain evidence="5 6">SJTF8</strain>
    </source>
</reference>
<evidence type="ECO:0000256" key="3">
    <source>
        <dbReference type="ARBA" id="ARBA00022801"/>
    </source>
</evidence>
<dbReference type="GO" id="GO:0008233">
    <property type="term" value="F:peptidase activity"/>
    <property type="evidence" value="ECO:0007669"/>
    <property type="project" value="UniProtKB-KW"/>
</dbReference>
<dbReference type="Proteomes" id="UP000280708">
    <property type="component" value="Chromosome"/>
</dbReference>
<evidence type="ECO:0000313" key="5">
    <source>
        <dbReference type="EMBL" id="AYO80259.1"/>
    </source>
</evidence>
<evidence type="ECO:0000256" key="1">
    <source>
        <dbReference type="ARBA" id="ARBA00022612"/>
    </source>
</evidence>
<dbReference type="InterPro" id="IPR054613">
    <property type="entry name" value="Peptidase_S78_dom"/>
</dbReference>
<feature type="domain" description="Prohead serine protease" evidence="4">
    <location>
        <begin position="19"/>
        <end position="158"/>
    </location>
</feature>
<dbReference type="InterPro" id="IPR006433">
    <property type="entry name" value="Prohead_protease"/>
</dbReference>
<dbReference type="NCBIfam" id="TIGR01543">
    <property type="entry name" value="proheadase_HK97"/>
    <property type="match status" value="1"/>
</dbReference>
<keyword evidence="2 5" id="KW-0645">Protease</keyword>
<evidence type="ECO:0000256" key="2">
    <source>
        <dbReference type="ARBA" id="ARBA00022670"/>
    </source>
</evidence>
<organism evidence="5 6">
    <name type="scientific">Sphingobium yanoikuyae</name>
    <name type="common">Sphingomonas yanoikuyae</name>
    <dbReference type="NCBI Taxonomy" id="13690"/>
    <lineage>
        <taxon>Bacteria</taxon>
        <taxon>Pseudomonadati</taxon>
        <taxon>Pseudomonadota</taxon>
        <taxon>Alphaproteobacteria</taxon>
        <taxon>Sphingomonadales</taxon>
        <taxon>Sphingomonadaceae</taxon>
        <taxon>Sphingobium</taxon>
    </lineage>
</organism>
<evidence type="ECO:0000259" key="4">
    <source>
        <dbReference type="Pfam" id="PF04586"/>
    </source>
</evidence>
<dbReference type="GO" id="GO:0006508">
    <property type="term" value="P:proteolysis"/>
    <property type="evidence" value="ECO:0007669"/>
    <property type="project" value="UniProtKB-KW"/>
</dbReference>
<gene>
    <name evidence="5" type="ORF">EBF16_27385</name>
</gene>
<dbReference type="Pfam" id="PF04586">
    <property type="entry name" value="Peptidase_S78"/>
    <property type="match status" value="1"/>
</dbReference>
<accession>A0A3G2V6W4</accession>
<protein>
    <submittedName>
        <fullName evidence="5">HK97 family phage prohead protease</fullName>
    </submittedName>
</protein>